<proteinExistence type="predicted"/>
<keyword evidence="2" id="KW-1185">Reference proteome</keyword>
<evidence type="ECO:0000313" key="1">
    <source>
        <dbReference type="EMBL" id="CZR53221.1"/>
    </source>
</evidence>
<dbReference type="AlphaFoldDB" id="A0A1L7WKC5"/>
<evidence type="ECO:0000313" key="2">
    <source>
        <dbReference type="Proteomes" id="UP000184330"/>
    </source>
</evidence>
<organism evidence="1 2">
    <name type="scientific">Phialocephala subalpina</name>
    <dbReference type="NCBI Taxonomy" id="576137"/>
    <lineage>
        <taxon>Eukaryota</taxon>
        <taxon>Fungi</taxon>
        <taxon>Dikarya</taxon>
        <taxon>Ascomycota</taxon>
        <taxon>Pezizomycotina</taxon>
        <taxon>Leotiomycetes</taxon>
        <taxon>Helotiales</taxon>
        <taxon>Mollisiaceae</taxon>
        <taxon>Phialocephala</taxon>
        <taxon>Phialocephala fortinii species complex</taxon>
    </lineage>
</organism>
<dbReference type="EMBL" id="FJOG01000003">
    <property type="protein sequence ID" value="CZR53221.1"/>
    <property type="molecule type" value="Genomic_DNA"/>
</dbReference>
<accession>A0A1L7WKC5</accession>
<reference evidence="1 2" key="1">
    <citation type="submission" date="2016-03" db="EMBL/GenBank/DDBJ databases">
        <authorList>
            <person name="Ploux O."/>
        </authorList>
    </citation>
    <scope>NUCLEOTIDE SEQUENCE [LARGE SCALE GENOMIC DNA]</scope>
    <source>
        <strain evidence="1 2">UAMH 11012</strain>
    </source>
</reference>
<gene>
    <name evidence="1" type="ORF">PAC_03099</name>
</gene>
<protein>
    <submittedName>
        <fullName evidence="1">Uncharacterized protein</fullName>
    </submittedName>
</protein>
<dbReference type="Proteomes" id="UP000184330">
    <property type="component" value="Unassembled WGS sequence"/>
</dbReference>
<sequence length="102" mass="11305">MYKSLSLFHTHGFTTLGNSIPEANLTKLKPKMYAEAEAKGLDSRDFHPRHGSDQLLVAASTGEDFLFKSVRANKPAVAVLEHLNGPNPQIRLYQCCSSIGRY</sequence>
<name>A0A1L7WKC5_9HELO</name>